<sequence length="290" mass="31678">MSQRQRVRGQHLNLVDPSGLAPVVDDLQTLVGEQRIGLRMGCPGHQVGFGERGRNVDPVQVVGQMARGAAQPVAVAMQPPAPEVLEQTDGVGLQLDEAHTGRLLYRAAHFADRLAPRQIVQRDVVTVHEDQVGDFLAVLEEGVERVDAAGEETADTPGGRFRAGNQGLRGDRHRPIARKPTGERLHELALVGEELRRESARQAKVGIGGHRPKRGRGQQRFAIAGQRNVRSGEIDRVAPLAELQLIVDPAAARSARRQRSDLPGVGHVHILHAQSRVPRQPSTSRSHFER</sequence>
<dbReference type="Proteomes" id="UP000249198">
    <property type="component" value="Unassembled WGS sequence"/>
</dbReference>
<protein>
    <submittedName>
        <fullName evidence="2">Uncharacterized protein</fullName>
    </submittedName>
</protein>
<proteinExistence type="predicted"/>
<evidence type="ECO:0000313" key="2">
    <source>
        <dbReference type="EMBL" id="PZP25188.1"/>
    </source>
</evidence>
<dbReference type="EMBL" id="QFOH01000006">
    <property type="protein sequence ID" value="PZP25188.1"/>
    <property type="molecule type" value="Genomic_DNA"/>
</dbReference>
<feature type="region of interest" description="Disordered" evidence="1">
    <location>
        <begin position="151"/>
        <end position="176"/>
    </location>
</feature>
<reference evidence="2 3" key="1">
    <citation type="submission" date="2017-08" db="EMBL/GenBank/DDBJ databases">
        <title>Infants hospitalized years apart are colonized by the same room-sourced microbial strains.</title>
        <authorList>
            <person name="Brooks B."/>
            <person name="Olm M.R."/>
            <person name="Firek B.A."/>
            <person name="Baker R."/>
            <person name="Thomas B.C."/>
            <person name="Morowitz M.J."/>
            <person name="Banfield J.F."/>
        </authorList>
    </citation>
    <scope>NUCLEOTIDE SEQUENCE [LARGE SCALE GENOMIC DNA]</scope>
    <source>
        <strain evidence="2">S2_009_000_R2_77</strain>
    </source>
</reference>
<accession>A0A2W5D474</accession>
<evidence type="ECO:0000256" key="1">
    <source>
        <dbReference type="SAM" id="MobiDB-lite"/>
    </source>
</evidence>
<name>A0A2W5D474_9PSED</name>
<gene>
    <name evidence="2" type="ORF">DI599_05305</name>
</gene>
<dbReference type="AlphaFoldDB" id="A0A2W5D474"/>
<evidence type="ECO:0000313" key="3">
    <source>
        <dbReference type="Proteomes" id="UP000249198"/>
    </source>
</evidence>
<organism evidence="2 3">
    <name type="scientific">Pseudomonas kuykendallii</name>
    <dbReference type="NCBI Taxonomy" id="1007099"/>
    <lineage>
        <taxon>Bacteria</taxon>
        <taxon>Pseudomonadati</taxon>
        <taxon>Pseudomonadota</taxon>
        <taxon>Gammaproteobacteria</taxon>
        <taxon>Pseudomonadales</taxon>
        <taxon>Pseudomonadaceae</taxon>
        <taxon>Pseudomonas</taxon>
    </lineage>
</organism>
<comment type="caution">
    <text evidence="2">The sequence shown here is derived from an EMBL/GenBank/DDBJ whole genome shotgun (WGS) entry which is preliminary data.</text>
</comment>
<feature type="compositionally biased region" description="Polar residues" evidence="1">
    <location>
        <begin position="280"/>
        <end position="290"/>
    </location>
</feature>
<feature type="region of interest" description="Disordered" evidence="1">
    <location>
        <begin position="271"/>
        <end position="290"/>
    </location>
</feature>